<protein>
    <recommendedName>
        <fullName evidence="2">RNA 2',3'-cyclic phosphodiesterase</fullName>
        <shortName evidence="2">RNA 2',3'-CPDase</shortName>
        <ecNumber evidence="2">3.1.4.58</ecNumber>
    </recommendedName>
</protein>
<keyword evidence="5" id="KW-1185">Reference proteome</keyword>
<name>A0A5C5Z6Z2_9BACT</name>
<dbReference type="SUPFAM" id="SSF55144">
    <property type="entry name" value="LigT-like"/>
    <property type="match status" value="1"/>
</dbReference>
<keyword evidence="4" id="KW-0436">Ligase</keyword>
<keyword evidence="1 2" id="KW-0378">Hydrolase</keyword>
<proteinExistence type="inferred from homology"/>
<comment type="similarity">
    <text evidence="2">Belongs to the 2H phosphoesterase superfamily. ThpR family.</text>
</comment>
<evidence type="ECO:0000256" key="2">
    <source>
        <dbReference type="HAMAP-Rule" id="MF_01940"/>
    </source>
</evidence>
<comment type="catalytic activity">
    <reaction evidence="2">
        <text>a 3'-end 2',3'-cyclophospho-ribonucleotide-RNA + H2O = a 3'-end 2'-phospho-ribonucleotide-RNA + H(+)</text>
        <dbReference type="Rhea" id="RHEA:11828"/>
        <dbReference type="Rhea" id="RHEA-COMP:10464"/>
        <dbReference type="Rhea" id="RHEA-COMP:17353"/>
        <dbReference type="ChEBI" id="CHEBI:15377"/>
        <dbReference type="ChEBI" id="CHEBI:15378"/>
        <dbReference type="ChEBI" id="CHEBI:83064"/>
        <dbReference type="ChEBI" id="CHEBI:173113"/>
        <dbReference type="EC" id="3.1.4.58"/>
    </reaction>
</comment>
<gene>
    <name evidence="4" type="ORF">CA13_46420</name>
</gene>
<dbReference type="InterPro" id="IPR004175">
    <property type="entry name" value="RNA_CPDase"/>
</dbReference>
<dbReference type="Proteomes" id="UP000315010">
    <property type="component" value="Unassembled WGS sequence"/>
</dbReference>
<dbReference type="InterPro" id="IPR009097">
    <property type="entry name" value="Cyclic_Pdiesterase"/>
</dbReference>
<dbReference type="GO" id="GO:0016874">
    <property type="term" value="F:ligase activity"/>
    <property type="evidence" value="ECO:0007669"/>
    <property type="project" value="UniProtKB-KW"/>
</dbReference>
<feature type="short sequence motif" description="HXTX 1" evidence="2">
    <location>
        <begin position="43"/>
        <end position="46"/>
    </location>
</feature>
<dbReference type="NCBIfam" id="TIGR02258">
    <property type="entry name" value="2_5_ligase"/>
    <property type="match status" value="1"/>
</dbReference>
<dbReference type="PANTHER" id="PTHR35561">
    <property type="entry name" value="RNA 2',3'-CYCLIC PHOSPHODIESTERASE"/>
    <property type="match status" value="1"/>
</dbReference>
<dbReference type="HAMAP" id="MF_01940">
    <property type="entry name" value="RNA_CPDase"/>
    <property type="match status" value="1"/>
</dbReference>
<evidence type="ECO:0000313" key="5">
    <source>
        <dbReference type="Proteomes" id="UP000315010"/>
    </source>
</evidence>
<evidence type="ECO:0000259" key="3">
    <source>
        <dbReference type="Pfam" id="PF02834"/>
    </source>
</evidence>
<accession>A0A5C5Z6Z2</accession>
<feature type="active site" description="Proton acceptor" evidence="2">
    <location>
        <position position="130"/>
    </location>
</feature>
<reference evidence="4 5" key="1">
    <citation type="submission" date="2019-02" db="EMBL/GenBank/DDBJ databases">
        <title>Deep-cultivation of Planctomycetes and their phenomic and genomic characterization uncovers novel biology.</title>
        <authorList>
            <person name="Wiegand S."/>
            <person name="Jogler M."/>
            <person name="Boedeker C."/>
            <person name="Pinto D."/>
            <person name="Vollmers J."/>
            <person name="Rivas-Marin E."/>
            <person name="Kohn T."/>
            <person name="Peeters S.H."/>
            <person name="Heuer A."/>
            <person name="Rast P."/>
            <person name="Oberbeckmann S."/>
            <person name="Bunk B."/>
            <person name="Jeske O."/>
            <person name="Meyerdierks A."/>
            <person name="Storesund J.E."/>
            <person name="Kallscheuer N."/>
            <person name="Luecker S."/>
            <person name="Lage O.M."/>
            <person name="Pohl T."/>
            <person name="Merkel B.J."/>
            <person name="Hornburger P."/>
            <person name="Mueller R.-W."/>
            <person name="Bruemmer F."/>
            <person name="Labrenz M."/>
            <person name="Spormann A.M."/>
            <person name="Op Den Camp H."/>
            <person name="Overmann J."/>
            <person name="Amann R."/>
            <person name="Jetten M.S.M."/>
            <person name="Mascher T."/>
            <person name="Medema M.H."/>
            <person name="Devos D.P."/>
            <person name="Kaster A.-K."/>
            <person name="Ovreas L."/>
            <person name="Rohde M."/>
            <person name="Galperin M.Y."/>
            <person name="Jogler C."/>
        </authorList>
    </citation>
    <scope>NUCLEOTIDE SEQUENCE [LARGE SCALE GENOMIC DNA]</scope>
    <source>
        <strain evidence="4 5">CA13</strain>
    </source>
</reference>
<evidence type="ECO:0000313" key="4">
    <source>
        <dbReference type="EMBL" id="TWT83179.1"/>
    </source>
</evidence>
<dbReference type="Pfam" id="PF02834">
    <property type="entry name" value="LigT_PEase"/>
    <property type="match status" value="2"/>
</dbReference>
<feature type="short sequence motif" description="HXTX 2" evidence="2">
    <location>
        <begin position="130"/>
        <end position="133"/>
    </location>
</feature>
<comment type="function">
    <text evidence="2">Hydrolyzes RNA 2',3'-cyclic phosphodiester to an RNA 2'-phosphomonoester.</text>
</comment>
<dbReference type="OrthoDB" id="9789350at2"/>
<feature type="domain" description="Phosphoesterase HXTX" evidence="3">
    <location>
        <begin position="10"/>
        <end position="93"/>
    </location>
</feature>
<dbReference type="RefSeq" id="WP_146400166.1">
    <property type="nucleotide sequence ID" value="NZ_SJPJ01000001.1"/>
</dbReference>
<organism evidence="4 5">
    <name type="scientific">Novipirellula herctigrandis</name>
    <dbReference type="NCBI Taxonomy" id="2527986"/>
    <lineage>
        <taxon>Bacteria</taxon>
        <taxon>Pseudomonadati</taxon>
        <taxon>Planctomycetota</taxon>
        <taxon>Planctomycetia</taxon>
        <taxon>Pirellulales</taxon>
        <taxon>Pirellulaceae</taxon>
        <taxon>Novipirellula</taxon>
    </lineage>
</organism>
<dbReference type="GO" id="GO:0008664">
    <property type="term" value="F:RNA 2',3'-cyclic 3'-phosphodiesterase activity"/>
    <property type="evidence" value="ECO:0007669"/>
    <property type="project" value="UniProtKB-EC"/>
</dbReference>
<sequence>MHTIRSFIAIPLSPQVAHNATRLVEKLSHPNDGIRWVPSDNLHLTLKFLGDVDNTEVPKVCKIIRNITTDYPPFELDFAGVGGLPNLDRPRVLCVHAADPTGSLCEIVAKLETELADIGFKPEPRDYRPHLTLGRTKGGSRRANSDVIERMKEFSQLRLGTMEVDTIELIASFLEKKGPSYQVMDTIEFEEN</sequence>
<evidence type="ECO:0000256" key="1">
    <source>
        <dbReference type="ARBA" id="ARBA00022801"/>
    </source>
</evidence>
<dbReference type="AlphaFoldDB" id="A0A5C5Z6Z2"/>
<dbReference type="InterPro" id="IPR014051">
    <property type="entry name" value="Phosphoesterase_HXTX"/>
</dbReference>
<feature type="domain" description="Phosphoesterase HXTX" evidence="3">
    <location>
        <begin position="101"/>
        <end position="181"/>
    </location>
</feature>
<comment type="caution">
    <text evidence="4">The sequence shown here is derived from an EMBL/GenBank/DDBJ whole genome shotgun (WGS) entry which is preliminary data.</text>
</comment>
<dbReference type="PANTHER" id="PTHR35561:SF1">
    <property type="entry name" value="RNA 2',3'-CYCLIC PHOSPHODIESTERASE"/>
    <property type="match status" value="1"/>
</dbReference>
<dbReference type="EMBL" id="SJPJ01000001">
    <property type="protein sequence ID" value="TWT83179.1"/>
    <property type="molecule type" value="Genomic_DNA"/>
</dbReference>
<feature type="active site" description="Proton donor" evidence="2">
    <location>
        <position position="43"/>
    </location>
</feature>
<dbReference type="GO" id="GO:0004113">
    <property type="term" value="F:2',3'-cyclic-nucleotide 3'-phosphodiesterase activity"/>
    <property type="evidence" value="ECO:0007669"/>
    <property type="project" value="InterPro"/>
</dbReference>
<dbReference type="EC" id="3.1.4.58" evidence="2"/>
<dbReference type="Gene3D" id="3.90.1140.10">
    <property type="entry name" value="Cyclic phosphodiesterase"/>
    <property type="match status" value="1"/>
</dbReference>